<dbReference type="Pfam" id="PF02450">
    <property type="entry name" value="LCAT"/>
    <property type="match status" value="1"/>
</dbReference>
<comment type="caution">
    <text evidence="1">The sequence shown here is derived from an EMBL/GenBank/DDBJ whole genome shotgun (WGS) entry which is preliminary data.</text>
</comment>
<dbReference type="InterPro" id="IPR003386">
    <property type="entry name" value="LACT/PDAT_acylTrfase"/>
</dbReference>
<dbReference type="Gene3D" id="3.40.50.1820">
    <property type="entry name" value="alpha/beta hydrolase"/>
    <property type="match status" value="1"/>
</dbReference>
<dbReference type="EMBL" id="JAHHHN010000045">
    <property type="protein sequence ID" value="MBW4565705.1"/>
    <property type="molecule type" value="Genomic_DNA"/>
</dbReference>
<evidence type="ECO:0000313" key="1">
    <source>
        <dbReference type="EMBL" id="MBW4565705.1"/>
    </source>
</evidence>
<reference evidence="1" key="2">
    <citation type="journal article" date="2022" name="Microbiol. Resour. Announc.">
        <title>Metagenome Sequencing to Explore Phylogenomics of Terrestrial Cyanobacteria.</title>
        <authorList>
            <person name="Ward R.D."/>
            <person name="Stajich J.E."/>
            <person name="Johansen J.R."/>
            <person name="Huntemann M."/>
            <person name="Clum A."/>
            <person name="Foster B."/>
            <person name="Foster B."/>
            <person name="Roux S."/>
            <person name="Palaniappan K."/>
            <person name="Varghese N."/>
            <person name="Mukherjee S."/>
            <person name="Reddy T.B.K."/>
            <person name="Daum C."/>
            <person name="Copeland A."/>
            <person name="Chen I.A."/>
            <person name="Ivanova N.N."/>
            <person name="Kyrpides N.C."/>
            <person name="Shapiro N."/>
            <person name="Eloe-Fadrosh E.A."/>
            <person name="Pietrasiak N."/>
        </authorList>
    </citation>
    <scope>NUCLEOTIDE SEQUENCE</scope>
    <source>
        <strain evidence="1">JT2-VF2</strain>
    </source>
</reference>
<dbReference type="PANTHER" id="PTHR11440">
    <property type="entry name" value="LECITHIN-CHOLESTEROL ACYLTRANSFERASE-RELATED"/>
    <property type="match status" value="1"/>
</dbReference>
<keyword evidence="1" id="KW-0012">Acyltransferase</keyword>
<dbReference type="AlphaFoldDB" id="A0A951Q4Q1"/>
<evidence type="ECO:0000313" key="2">
    <source>
        <dbReference type="Proteomes" id="UP000715781"/>
    </source>
</evidence>
<dbReference type="GO" id="GO:0006629">
    <property type="term" value="P:lipid metabolic process"/>
    <property type="evidence" value="ECO:0007669"/>
    <property type="project" value="InterPro"/>
</dbReference>
<protein>
    <submittedName>
        <fullName evidence="1">Lecithin--cholesterol acyltransferase</fullName>
    </submittedName>
</protein>
<dbReference type="SUPFAM" id="SSF53474">
    <property type="entry name" value="alpha/beta-Hydrolases"/>
    <property type="match status" value="1"/>
</dbReference>
<dbReference type="GO" id="GO:0008374">
    <property type="term" value="F:O-acyltransferase activity"/>
    <property type="evidence" value="ECO:0007669"/>
    <property type="project" value="InterPro"/>
</dbReference>
<name>A0A951Q4Q1_9NOST</name>
<organism evidence="1 2">
    <name type="scientific">Mojavia pulchra JT2-VF2</name>
    <dbReference type="NCBI Taxonomy" id="287848"/>
    <lineage>
        <taxon>Bacteria</taxon>
        <taxon>Bacillati</taxon>
        <taxon>Cyanobacteriota</taxon>
        <taxon>Cyanophyceae</taxon>
        <taxon>Nostocales</taxon>
        <taxon>Nostocaceae</taxon>
    </lineage>
</organism>
<proteinExistence type="predicted"/>
<accession>A0A951Q4Q1</accession>
<sequence>MSNKSKMRDIIVFLPGITGSALQKDGKDLWAISGQAAWNFVTTMGDLIQQLKLEGDDHTIDDLGDGIKATSLIQDTHFVPGLVKIDGYTVIARRIQDEFDVTPGKNYFEFPYDWRRDNRVASRQLERFINQHLPLWRDASGAKNAKVILIAHSMGGLVSRYYLEVLGGWQNCRALITFGTPYRGSINALNYLANGYKKLFVDLTDVMRSFTSVYQLLPIYKMLQVGEQYQRVAETDNIPNLLSNKAEDALKFHREIETAQQINVQNEHYKNNFFIVPYVGTEQKTYQSAQLLDKELKICWKVPPLVGNELNSGDGTVPLVSATPIEFDTNSQLRFYSRFIAEKHGSLQNNGSILLDFLKNIQNLQQLEKEPIRGALSQTAISLELDDLYFKDELVTIKAEIKGRIPQGVKDNLAIEAHIEPVSNSGTKRCVEFQKIENEWLISINDLEPGLYRLQVKTLQSGGGFPNAVHDLFEICQ</sequence>
<reference evidence="1" key="1">
    <citation type="submission" date="2021-05" db="EMBL/GenBank/DDBJ databases">
        <authorList>
            <person name="Pietrasiak N."/>
            <person name="Ward R."/>
            <person name="Stajich J.E."/>
            <person name="Kurbessoian T."/>
        </authorList>
    </citation>
    <scope>NUCLEOTIDE SEQUENCE</scope>
    <source>
        <strain evidence="1">JT2-VF2</strain>
    </source>
</reference>
<gene>
    <name evidence="1" type="ORF">KME32_32415</name>
</gene>
<dbReference type="InterPro" id="IPR029058">
    <property type="entry name" value="AB_hydrolase_fold"/>
</dbReference>
<dbReference type="Proteomes" id="UP000715781">
    <property type="component" value="Unassembled WGS sequence"/>
</dbReference>
<keyword evidence="1" id="KW-0808">Transferase</keyword>